<dbReference type="Proteomes" id="UP000737171">
    <property type="component" value="Unassembled WGS sequence"/>
</dbReference>
<evidence type="ECO:0000313" key="4">
    <source>
        <dbReference type="Proteomes" id="UP000737171"/>
    </source>
</evidence>
<feature type="compositionally biased region" description="Low complexity" evidence="1">
    <location>
        <begin position="59"/>
        <end position="79"/>
    </location>
</feature>
<feature type="chain" id="PRO_5046600607" evidence="2">
    <location>
        <begin position="29"/>
        <end position="229"/>
    </location>
</feature>
<organism evidence="3 4">
    <name type="scientific">Pseudaquabacterium terrae</name>
    <dbReference type="NCBI Taxonomy" id="2732868"/>
    <lineage>
        <taxon>Bacteria</taxon>
        <taxon>Pseudomonadati</taxon>
        <taxon>Pseudomonadota</taxon>
        <taxon>Betaproteobacteria</taxon>
        <taxon>Burkholderiales</taxon>
        <taxon>Sphaerotilaceae</taxon>
        <taxon>Pseudaquabacterium</taxon>
    </lineage>
</organism>
<dbReference type="EMBL" id="JABRWJ010000002">
    <property type="protein sequence ID" value="NRF66372.1"/>
    <property type="molecule type" value="Genomic_DNA"/>
</dbReference>
<accession>A0ABX2ED03</accession>
<feature type="region of interest" description="Disordered" evidence="1">
    <location>
        <begin position="59"/>
        <end position="80"/>
    </location>
</feature>
<name>A0ABX2ED03_9BURK</name>
<evidence type="ECO:0000256" key="2">
    <source>
        <dbReference type="SAM" id="SignalP"/>
    </source>
</evidence>
<feature type="region of interest" description="Disordered" evidence="1">
    <location>
        <begin position="132"/>
        <end position="152"/>
    </location>
</feature>
<keyword evidence="2" id="KW-0732">Signal</keyword>
<proteinExistence type="predicted"/>
<evidence type="ECO:0000256" key="1">
    <source>
        <dbReference type="SAM" id="MobiDB-lite"/>
    </source>
</evidence>
<reference evidence="3 4" key="1">
    <citation type="submission" date="2020-05" db="EMBL/GenBank/DDBJ databases">
        <title>Aquincola sp. isolate from soil.</title>
        <authorList>
            <person name="Han J."/>
            <person name="Kim D.-U."/>
        </authorList>
    </citation>
    <scope>NUCLEOTIDE SEQUENCE [LARGE SCALE GENOMIC DNA]</scope>
    <source>
        <strain evidence="3 4">S2</strain>
    </source>
</reference>
<dbReference type="RefSeq" id="WP_173121380.1">
    <property type="nucleotide sequence ID" value="NZ_JABRWJ010000002.1"/>
</dbReference>
<sequence length="229" mass="24009">MPVRMLPQRLRCTALAAALLVGAATAGAQRPRSEREELARSLLPDVPLRIGLRCATEAPAAPAPGSVTTGTTGSTEMPGARTWRSSAAAPDAPLLEVTVANGELGSLRWQDGRAPQREYELVGAWLPSPGASAPRGGAPRGAITLQPSSRPDAQRELQVEPRWPGGSEPVRITVVTRQTTDSAPAAARPGWSLQTVLQVPLERWTTLARAVDGGAPGCALQVKVSRTGR</sequence>
<evidence type="ECO:0000313" key="3">
    <source>
        <dbReference type="EMBL" id="NRF66372.1"/>
    </source>
</evidence>
<gene>
    <name evidence="3" type="ORF">HLB44_05180</name>
</gene>
<protein>
    <submittedName>
        <fullName evidence="3">Uncharacterized protein</fullName>
    </submittedName>
</protein>
<feature type="compositionally biased region" description="Low complexity" evidence="1">
    <location>
        <begin position="132"/>
        <end position="142"/>
    </location>
</feature>
<comment type="caution">
    <text evidence="3">The sequence shown here is derived from an EMBL/GenBank/DDBJ whole genome shotgun (WGS) entry which is preliminary data.</text>
</comment>
<keyword evidence="4" id="KW-1185">Reference proteome</keyword>
<feature type="signal peptide" evidence="2">
    <location>
        <begin position="1"/>
        <end position="28"/>
    </location>
</feature>